<dbReference type="AlphaFoldDB" id="A0A841I052"/>
<dbReference type="EMBL" id="JACHHG010000005">
    <property type="protein sequence ID" value="MBB6098334.1"/>
    <property type="molecule type" value="Genomic_DNA"/>
</dbReference>
<name>A0A841I052_9DEIO</name>
<dbReference type="RefSeq" id="WP_183986622.1">
    <property type="nucleotide sequence ID" value="NZ_JACHHG010000005.1"/>
</dbReference>
<comment type="caution">
    <text evidence="1">The sequence shown here is derived from an EMBL/GenBank/DDBJ whole genome shotgun (WGS) entry which is preliminary data.</text>
</comment>
<sequence>MNHFEVNLARQMVRALDDGERGAPREYTLAMEYLKERVQGMRFENAVAQLALSPHGFYYQLSDLPASFHGSTRPVGGEFLDDEAARDVMWEAIGAYRSREAQVCAIYRPGYAEDEDALFLGYRPGSPWDAPIQTRELGEDGTLQWLAHLPLERGYFRLELPLFVRIDVTGGVGVAGVREGTLVMLRTEDGENLLVRLPRSALPTTTALKV</sequence>
<accession>A0A841I052</accession>
<protein>
    <submittedName>
        <fullName evidence="1">Uncharacterized protein</fullName>
    </submittedName>
</protein>
<organism evidence="1 2">
    <name type="scientific">Deinobacterium chartae</name>
    <dbReference type="NCBI Taxonomy" id="521158"/>
    <lineage>
        <taxon>Bacteria</taxon>
        <taxon>Thermotogati</taxon>
        <taxon>Deinococcota</taxon>
        <taxon>Deinococci</taxon>
        <taxon>Deinococcales</taxon>
        <taxon>Deinococcaceae</taxon>
        <taxon>Deinobacterium</taxon>
    </lineage>
</organism>
<gene>
    <name evidence="1" type="ORF">HNR42_001759</name>
</gene>
<evidence type="ECO:0000313" key="1">
    <source>
        <dbReference type="EMBL" id="MBB6098334.1"/>
    </source>
</evidence>
<reference evidence="1 2" key="1">
    <citation type="submission" date="2020-08" db="EMBL/GenBank/DDBJ databases">
        <title>Genomic Encyclopedia of Type Strains, Phase IV (KMG-IV): sequencing the most valuable type-strain genomes for metagenomic binning, comparative biology and taxonomic classification.</title>
        <authorList>
            <person name="Goeker M."/>
        </authorList>
    </citation>
    <scope>NUCLEOTIDE SEQUENCE [LARGE SCALE GENOMIC DNA]</scope>
    <source>
        <strain evidence="1 2">DSM 21458</strain>
    </source>
</reference>
<proteinExistence type="predicted"/>
<evidence type="ECO:0000313" key="2">
    <source>
        <dbReference type="Proteomes" id="UP000569951"/>
    </source>
</evidence>
<keyword evidence="2" id="KW-1185">Reference proteome</keyword>
<dbReference type="Proteomes" id="UP000569951">
    <property type="component" value="Unassembled WGS sequence"/>
</dbReference>